<sequence length="137" mass="14639">MSPPKKSNLTHVTFHFYRSAVFLSVPSDTKISTLKESLVSALEPFSSTLPVAAPSSPKDIQLWELLEPQEEGGQKEIGNLETGGDEGFGSRSLSALGWGGWKSLVLGFKGEDGTFGTPVYTLPDPDDGDVEAVPEEA</sequence>
<organism evidence="2 3">
    <name type="scientific">Cryptococcus amylolentus CBS 6273</name>
    <dbReference type="NCBI Taxonomy" id="1296118"/>
    <lineage>
        <taxon>Eukaryota</taxon>
        <taxon>Fungi</taxon>
        <taxon>Dikarya</taxon>
        <taxon>Basidiomycota</taxon>
        <taxon>Agaricomycotina</taxon>
        <taxon>Tremellomycetes</taxon>
        <taxon>Tremellales</taxon>
        <taxon>Cryptococcaceae</taxon>
        <taxon>Cryptococcus</taxon>
    </lineage>
</organism>
<protein>
    <submittedName>
        <fullName evidence="2">Uncharacterized protein</fullName>
    </submittedName>
</protein>
<dbReference type="OrthoDB" id="2574887at2759"/>
<feature type="region of interest" description="Disordered" evidence="1">
    <location>
        <begin position="116"/>
        <end position="137"/>
    </location>
</feature>
<evidence type="ECO:0000313" key="2">
    <source>
        <dbReference type="EMBL" id="ODN99062.1"/>
    </source>
</evidence>
<gene>
    <name evidence="2" type="ORF">I350_07216</name>
</gene>
<proteinExistence type="predicted"/>
<dbReference type="AlphaFoldDB" id="A0A1E3JE11"/>
<evidence type="ECO:0000256" key="1">
    <source>
        <dbReference type="SAM" id="MobiDB-lite"/>
    </source>
</evidence>
<dbReference type="EMBL" id="MEKH01000012">
    <property type="protein sequence ID" value="ODN99062.1"/>
    <property type="molecule type" value="Genomic_DNA"/>
</dbReference>
<reference evidence="2 3" key="1">
    <citation type="submission" date="2016-06" db="EMBL/GenBank/DDBJ databases">
        <title>Evolution of pathogenesis and genome organization in the Tremellales.</title>
        <authorList>
            <person name="Cuomo C."/>
            <person name="Litvintseva A."/>
            <person name="Heitman J."/>
            <person name="Chen Y."/>
            <person name="Sun S."/>
            <person name="Springer D."/>
            <person name="Dromer F."/>
            <person name="Young S."/>
            <person name="Zeng Q."/>
            <person name="Chapman S."/>
            <person name="Gujja S."/>
            <person name="Saif S."/>
            <person name="Birren B."/>
        </authorList>
    </citation>
    <scope>NUCLEOTIDE SEQUENCE [LARGE SCALE GENOMIC DNA]</scope>
    <source>
        <strain evidence="2 3">CBS 6273</strain>
    </source>
</reference>
<feature type="compositionally biased region" description="Acidic residues" evidence="1">
    <location>
        <begin position="124"/>
        <end position="137"/>
    </location>
</feature>
<accession>A0A1E3JE11</accession>
<comment type="caution">
    <text evidence="2">The sequence shown here is derived from an EMBL/GenBank/DDBJ whole genome shotgun (WGS) entry which is preliminary data.</text>
</comment>
<dbReference type="Proteomes" id="UP000095149">
    <property type="component" value="Unassembled WGS sequence"/>
</dbReference>
<evidence type="ECO:0000313" key="3">
    <source>
        <dbReference type="Proteomes" id="UP000095149"/>
    </source>
</evidence>
<name>A0A1E3JE11_9TREE</name>